<feature type="domain" description="AB hydrolase-1" evidence="3">
    <location>
        <begin position="62"/>
        <end position="308"/>
    </location>
</feature>
<dbReference type="RefSeq" id="WP_190187546.1">
    <property type="nucleotide sequence ID" value="NZ_BMVP01000021.1"/>
</dbReference>
<dbReference type="SUPFAM" id="SSF53474">
    <property type="entry name" value="alpha/beta-Hydrolases"/>
    <property type="match status" value="1"/>
</dbReference>
<dbReference type="EMBL" id="BMVP01000021">
    <property type="protein sequence ID" value="GHB82519.1"/>
    <property type="molecule type" value="Genomic_DNA"/>
</dbReference>
<evidence type="ECO:0000256" key="2">
    <source>
        <dbReference type="SAM" id="MobiDB-lite"/>
    </source>
</evidence>
<dbReference type="Gene3D" id="3.40.50.1820">
    <property type="entry name" value="alpha/beta hydrolase"/>
    <property type="match status" value="1"/>
</dbReference>
<name>A0ABQ3F1P0_9ACTN</name>
<dbReference type="InterPro" id="IPR050471">
    <property type="entry name" value="AB_hydrolase"/>
</dbReference>
<keyword evidence="1" id="KW-0560">Oxidoreductase</keyword>
<dbReference type="InterPro" id="IPR000639">
    <property type="entry name" value="Epox_hydrolase-like"/>
</dbReference>
<proteinExistence type="predicted"/>
<dbReference type="PANTHER" id="PTHR43433">
    <property type="entry name" value="HYDROLASE, ALPHA/BETA FOLD FAMILY PROTEIN"/>
    <property type="match status" value="1"/>
</dbReference>
<dbReference type="PRINTS" id="PR00111">
    <property type="entry name" value="ABHYDROLASE"/>
</dbReference>
<comment type="caution">
    <text evidence="4">The sequence shown here is derived from an EMBL/GenBank/DDBJ whole genome shotgun (WGS) entry which is preliminary data.</text>
</comment>
<keyword evidence="5" id="KW-1185">Reference proteome</keyword>
<dbReference type="InterPro" id="IPR029058">
    <property type="entry name" value="AB_hydrolase_fold"/>
</dbReference>
<accession>A0ABQ3F1P0</accession>
<dbReference type="Pfam" id="PF00561">
    <property type="entry name" value="Abhydrolase_1"/>
    <property type="match status" value="1"/>
</dbReference>
<evidence type="ECO:0000313" key="4">
    <source>
        <dbReference type="EMBL" id="GHB82519.1"/>
    </source>
</evidence>
<reference evidence="5" key="1">
    <citation type="journal article" date="2019" name="Int. J. Syst. Evol. Microbiol.">
        <title>The Global Catalogue of Microorganisms (GCM) 10K type strain sequencing project: providing services to taxonomists for standard genome sequencing and annotation.</title>
        <authorList>
            <consortium name="The Broad Institute Genomics Platform"/>
            <consortium name="The Broad Institute Genome Sequencing Center for Infectious Disease"/>
            <person name="Wu L."/>
            <person name="Ma J."/>
        </authorList>
    </citation>
    <scope>NUCLEOTIDE SEQUENCE [LARGE SCALE GENOMIC DNA]</scope>
    <source>
        <strain evidence="5">JCM 4738</strain>
    </source>
</reference>
<gene>
    <name evidence="4" type="ORF">GCM10010347_61860</name>
</gene>
<evidence type="ECO:0000259" key="3">
    <source>
        <dbReference type="Pfam" id="PF00561"/>
    </source>
</evidence>
<organism evidence="4 5">
    <name type="scientific">Streptomyces cirratus</name>
    <dbReference type="NCBI Taxonomy" id="68187"/>
    <lineage>
        <taxon>Bacteria</taxon>
        <taxon>Bacillati</taxon>
        <taxon>Actinomycetota</taxon>
        <taxon>Actinomycetes</taxon>
        <taxon>Kitasatosporales</taxon>
        <taxon>Streptomycetaceae</taxon>
        <taxon>Streptomyces</taxon>
    </lineage>
</organism>
<dbReference type="InterPro" id="IPR000073">
    <property type="entry name" value="AB_hydrolase_1"/>
</dbReference>
<keyword evidence="1" id="KW-0575">Peroxidase</keyword>
<feature type="region of interest" description="Disordered" evidence="2">
    <location>
        <begin position="39"/>
        <end position="58"/>
    </location>
</feature>
<evidence type="ECO:0000313" key="5">
    <source>
        <dbReference type="Proteomes" id="UP000642673"/>
    </source>
</evidence>
<protein>
    <recommendedName>
        <fullName evidence="3">AB hydrolase-1 domain-containing protein</fullName>
    </recommendedName>
</protein>
<dbReference type="Proteomes" id="UP000642673">
    <property type="component" value="Unassembled WGS sequence"/>
</dbReference>
<sequence>MTLSSTAGPVPVAAGLWHEQHVPLYWRGLRYTARVVRPDPSQHVPPAPSPPGDTGTPAVTEPLLLLGGALQDMYSWPRLERRIAPWTPIVLVDLPGTGTADDLAPDQGFDFLADAALHLLDHLALPRVNVLGTSYGAPIAYRIAQRHPDRVARLLLAGTTRRVPAPVRALLREVADHLEAVVRGEEPPAQDDGTGTARRENAERLVDLLINKGARERVEQSDAARRLLCRQFLRTAPTEALRNAACHRRLLGADLIPDGGIRGVPALVFTGEHDITTTPDDNRSVAATIEGAAFVLLRHADHMAHLERDGEYAELVLRFLRDLPLDGLPFCTSPEYLPQPSAHRAG</sequence>
<evidence type="ECO:0000256" key="1">
    <source>
        <dbReference type="ARBA" id="ARBA00022559"/>
    </source>
</evidence>
<dbReference type="PRINTS" id="PR00412">
    <property type="entry name" value="EPOXHYDRLASE"/>
</dbReference>
<dbReference type="PANTHER" id="PTHR43433:SF5">
    <property type="entry name" value="AB HYDROLASE-1 DOMAIN-CONTAINING PROTEIN"/>
    <property type="match status" value="1"/>
</dbReference>